<dbReference type="Proteomes" id="UP000291343">
    <property type="component" value="Unassembled WGS sequence"/>
</dbReference>
<evidence type="ECO:0000313" key="1">
    <source>
        <dbReference type="EMBL" id="RZF35916.1"/>
    </source>
</evidence>
<keyword evidence="2" id="KW-1185">Reference proteome</keyword>
<accession>A0A482WRL3</accession>
<comment type="caution">
    <text evidence="1">The sequence shown here is derived from an EMBL/GenBank/DDBJ whole genome shotgun (WGS) entry which is preliminary data.</text>
</comment>
<evidence type="ECO:0000313" key="2">
    <source>
        <dbReference type="Proteomes" id="UP000291343"/>
    </source>
</evidence>
<proteinExistence type="predicted"/>
<sequence>MAAMLLPSEINEMKRVRFNWTWQRSLLYVNCDMLHAPAQPSTVENSSGVKFRSQARKLQTTVFASQQLFHAPPLNFKYNWNNFPVEVNIGSSISCDPAARTTSRPGVPALEHTAFAF</sequence>
<organism evidence="1 2">
    <name type="scientific">Laodelphax striatellus</name>
    <name type="common">Small brown planthopper</name>
    <name type="synonym">Delphax striatella</name>
    <dbReference type="NCBI Taxonomy" id="195883"/>
    <lineage>
        <taxon>Eukaryota</taxon>
        <taxon>Metazoa</taxon>
        <taxon>Ecdysozoa</taxon>
        <taxon>Arthropoda</taxon>
        <taxon>Hexapoda</taxon>
        <taxon>Insecta</taxon>
        <taxon>Pterygota</taxon>
        <taxon>Neoptera</taxon>
        <taxon>Paraneoptera</taxon>
        <taxon>Hemiptera</taxon>
        <taxon>Auchenorrhyncha</taxon>
        <taxon>Fulgoroidea</taxon>
        <taxon>Delphacidae</taxon>
        <taxon>Criomorphinae</taxon>
        <taxon>Laodelphax</taxon>
    </lineage>
</organism>
<gene>
    <name evidence="1" type="ORF">LSTR_LSTR008486</name>
</gene>
<dbReference type="InParanoid" id="A0A482WRL3"/>
<name>A0A482WRL3_LAOST</name>
<dbReference type="AlphaFoldDB" id="A0A482WRL3"/>
<reference evidence="1 2" key="1">
    <citation type="journal article" date="2017" name="Gigascience">
        <title>Genome sequence of the small brown planthopper, Laodelphax striatellus.</title>
        <authorList>
            <person name="Zhu J."/>
            <person name="Jiang F."/>
            <person name="Wang X."/>
            <person name="Yang P."/>
            <person name="Bao Y."/>
            <person name="Zhao W."/>
            <person name="Wang W."/>
            <person name="Lu H."/>
            <person name="Wang Q."/>
            <person name="Cui N."/>
            <person name="Li J."/>
            <person name="Chen X."/>
            <person name="Luo L."/>
            <person name="Yu J."/>
            <person name="Kang L."/>
            <person name="Cui F."/>
        </authorList>
    </citation>
    <scope>NUCLEOTIDE SEQUENCE [LARGE SCALE GENOMIC DNA]</scope>
    <source>
        <strain evidence="1">Lst14</strain>
    </source>
</reference>
<protein>
    <submittedName>
        <fullName evidence="1">Uncharacterized protein</fullName>
    </submittedName>
</protein>
<dbReference type="EMBL" id="QKKF02027198">
    <property type="protein sequence ID" value="RZF35916.1"/>
    <property type="molecule type" value="Genomic_DNA"/>
</dbReference>